<dbReference type="AlphaFoldDB" id="A0A2W1BDU5"/>
<keyword evidence="3" id="KW-1185">Reference proteome</keyword>
<dbReference type="OrthoDB" id="7480128at2759"/>
<organism evidence="2 3">
    <name type="scientific">Helicoverpa armigera</name>
    <name type="common">Cotton bollworm</name>
    <name type="synonym">Heliothis armigera</name>
    <dbReference type="NCBI Taxonomy" id="29058"/>
    <lineage>
        <taxon>Eukaryota</taxon>
        <taxon>Metazoa</taxon>
        <taxon>Ecdysozoa</taxon>
        <taxon>Arthropoda</taxon>
        <taxon>Hexapoda</taxon>
        <taxon>Insecta</taxon>
        <taxon>Pterygota</taxon>
        <taxon>Neoptera</taxon>
        <taxon>Endopterygota</taxon>
        <taxon>Lepidoptera</taxon>
        <taxon>Glossata</taxon>
        <taxon>Ditrysia</taxon>
        <taxon>Noctuoidea</taxon>
        <taxon>Noctuidae</taxon>
        <taxon>Heliothinae</taxon>
        <taxon>Helicoverpa</taxon>
    </lineage>
</organism>
<dbReference type="Proteomes" id="UP000249218">
    <property type="component" value="Unassembled WGS sequence"/>
</dbReference>
<evidence type="ECO:0008006" key="4">
    <source>
        <dbReference type="Google" id="ProtNLM"/>
    </source>
</evidence>
<protein>
    <recommendedName>
        <fullName evidence="4">Reverse transcriptase zinc-binding domain-containing protein</fullName>
    </recommendedName>
</protein>
<dbReference type="EMBL" id="KZ150308">
    <property type="protein sequence ID" value="PZC71477.1"/>
    <property type="molecule type" value="Genomic_DNA"/>
</dbReference>
<evidence type="ECO:0000313" key="2">
    <source>
        <dbReference type="EMBL" id="PZC71477.1"/>
    </source>
</evidence>
<name>A0A2W1BDU5_HELAM</name>
<evidence type="ECO:0000313" key="3">
    <source>
        <dbReference type="Proteomes" id="UP000249218"/>
    </source>
</evidence>
<gene>
    <name evidence="2" type="primary">HaOG213340</name>
    <name evidence="2" type="ORF">B5X24_HaOG213340</name>
</gene>
<evidence type="ECO:0000256" key="1">
    <source>
        <dbReference type="SAM" id="MobiDB-lite"/>
    </source>
</evidence>
<sequence length="315" mass="35348">MKYLGLVIDRLWNFREHFLQLQPKLINAASSLGRLLPNSGGPSAICRRLYTGVVRSMALYGAPVWADSLRSPSNRALLRKPQRIMANRVIRGYKTVSAEAACALAGTPPWDLEAQVLAEIYSRRANARSSGDCPPPELVRRWREQAQEDVLSEWKERLAAPTAGHWTAAAIGPILEEWVGRRYGVLSFRTTQILTNHGCFGYYLHKVARREPTPVCHQCGSSPDTAQHTIELCPAWDEQRNALAANTGQDFSLPNLVRVMIGSEAGWKAIDTFCEQIISQKEAAERVREADAHADPIRRRRVGRRRTRYAGQMPP</sequence>
<reference evidence="2 3" key="1">
    <citation type="journal article" date="2017" name="BMC Biol.">
        <title>Genomic innovations, transcriptional plasticity and gene loss underlying the evolution and divergence of two highly polyphagous and invasive Helicoverpa pest species.</title>
        <authorList>
            <person name="Pearce S.L."/>
            <person name="Clarke D.F."/>
            <person name="East P.D."/>
            <person name="Elfekih S."/>
            <person name="Gordon K.H."/>
            <person name="Jermiin L.S."/>
            <person name="McGaughran A."/>
            <person name="Oakeshott J.G."/>
            <person name="Papanikolaou A."/>
            <person name="Perera O.P."/>
            <person name="Rane R.V."/>
            <person name="Richards S."/>
            <person name="Tay W.T."/>
            <person name="Walsh T.K."/>
            <person name="Anderson A."/>
            <person name="Anderson C.J."/>
            <person name="Asgari S."/>
            <person name="Board P.G."/>
            <person name="Bretschneider A."/>
            <person name="Campbell P.M."/>
            <person name="Chertemps T."/>
            <person name="Christeller J.T."/>
            <person name="Coppin C.W."/>
            <person name="Downes S.J."/>
            <person name="Duan G."/>
            <person name="Farnsworth C.A."/>
            <person name="Good R.T."/>
            <person name="Han L.B."/>
            <person name="Han Y.C."/>
            <person name="Hatje K."/>
            <person name="Horne I."/>
            <person name="Huang Y.P."/>
            <person name="Hughes D.S."/>
            <person name="Jacquin-Joly E."/>
            <person name="James W."/>
            <person name="Jhangiani S."/>
            <person name="Kollmar M."/>
            <person name="Kuwar S.S."/>
            <person name="Li S."/>
            <person name="Liu N.Y."/>
            <person name="Maibeche M.T."/>
            <person name="Miller J.R."/>
            <person name="Montagne N."/>
            <person name="Perry T."/>
            <person name="Qu J."/>
            <person name="Song S.V."/>
            <person name="Sutton G.G."/>
            <person name="Vogel H."/>
            <person name="Walenz B.P."/>
            <person name="Xu W."/>
            <person name="Zhang H.J."/>
            <person name="Zou Z."/>
            <person name="Batterham P."/>
            <person name="Edwards O.R."/>
            <person name="Feyereisen R."/>
            <person name="Gibbs R.A."/>
            <person name="Heckel D.G."/>
            <person name="McGrath A."/>
            <person name="Robin C."/>
            <person name="Scherer S.E."/>
            <person name="Worley K.C."/>
            <person name="Wu Y.D."/>
        </authorList>
    </citation>
    <scope>NUCLEOTIDE SEQUENCE [LARGE SCALE GENOMIC DNA]</scope>
    <source>
        <strain evidence="2">Harm_GR_Male_#8</strain>
        <tissue evidence="2">Whole organism</tissue>
    </source>
</reference>
<accession>A0A2W1BDU5</accession>
<feature type="region of interest" description="Disordered" evidence="1">
    <location>
        <begin position="289"/>
        <end position="315"/>
    </location>
</feature>
<proteinExistence type="predicted"/>
<feature type="compositionally biased region" description="Basic residues" evidence="1">
    <location>
        <begin position="298"/>
        <end position="308"/>
    </location>
</feature>